<reference evidence="2 3" key="1">
    <citation type="submission" date="2021-03" db="EMBL/GenBank/DDBJ databases">
        <title>Genomic Encyclopedia of Type Strains, Phase IV (KMG-IV): sequencing the most valuable type-strain genomes for metagenomic binning, comparative biology and taxonomic classification.</title>
        <authorList>
            <person name="Goeker M."/>
        </authorList>
    </citation>
    <scope>NUCLEOTIDE SEQUENCE [LARGE SCALE GENOMIC DNA]</scope>
    <source>
        <strain evidence="2 3">DSM 21292</strain>
    </source>
</reference>
<feature type="transmembrane region" description="Helical" evidence="1">
    <location>
        <begin position="62"/>
        <end position="86"/>
    </location>
</feature>
<dbReference type="PANTHER" id="PTHR37305">
    <property type="entry name" value="INTEGRAL MEMBRANE PROTEIN-RELATED"/>
    <property type="match status" value="1"/>
</dbReference>
<dbReference type="RefSeq" id="WP_415841489.1">
    <property type="nucleotide sequence ID" value="NZ_CBCSLC010000021.1"/>
</dbReference>
<keyword evidence="1" id="KW-1133">Transmembrane helix</keyword>
<dbReference type="Pfam" id="PF12730">
    <property type="entry name" value="ABC2_membrane_4"/>
    <property type="match status" value="1"/>
</dbReference>
<protein>
    <submittedName>
        <fullName evidence="2">ABC-2 type transport system permease protein</fullName>
    </submittedName>
</protein>
<feature type="transmembrane region" description="Helical" evidence="1">
    <location>
        <begin position="152"/>
        <end position="172"/>
    </location>
</feature>
<feature type="transmembrane region" description="Helical" evidence="1">
    <location>
        <begin position="25"/>
        <end position="42"/>
    </location>
</feature>
<sequence>MEALGSFGNLILNENMKIFRRPRTWIMLAILALISLLMPVLLREGMGTDGVSFWQAAVTTIQIVFFLNTIFCVVIAAEAVAGEFTWGTIKLLLIRPWSRSKILASKYLTVIIFSILSTLLVIVMATGMSYMLFSHDTLDAQPGSSSSATNSLALWGYLYVDLFITLAIAFMVSSVFRSGALAIGLSLFIMFSQSIFSLIFNPVRYEWAKYVLFNNMDLSKYMTSGADFALMGGPSAGMTLGFSIAVLAVYYVIFMVISWVVFSKRDVAG</sequence>
<keyword evidence="1" id="KW-0812">Transmembrane</keyword>
<evidence type="ECO:0000256" key="1">
    <source>
        <dbReference type="SAM" id="Phobius"/>
    </source>
</evidence>
<dbReference type="EMBL" id="JAGIKV010000019">
    <property type="protein sequence ID" value="MBP2247926.1"/>
    <property type="molecule type" value="Genomic_DNA"/>
</dbReference>
<evidence type="ECO:0000313" key="3">
    <source>
        <dbReference type="Proteomes" id="UP000810207"/>
    </source>
</evidence>
<evidence type="ECO:0000313" key="2">
    <source>
        <dbReference type="EMBL" id="MBP2247926.1"/>
    </source>
</evidence>
<dbReference type="PANTHER" id="PTHR37305:SF1">
    <property type="entry name" value="MEMBRANE PROTEIN"/>
    <property type="match status" value="1"/>
</dbReference>
<accession>A0ABS4RYH7</accession>
<feature type="transmembrane region" description="Helical" evidence="1">
    <location>
        <begin position="107"/>
        <end position="132"/>
    </location>
</feature>
<keyword evidence="1" id="KW-0472">Membrane</keyword>
<comment type="caution">
    <text evidence="2">The sequence shown here is derived from an EMBL/GenBank/DDBJ whole genome shotgun (WGS) entry which is preliminary data.</text>
</comment>
<dbReference type="Proteomes" id="UP000810207">
    <property type="component" value="Unassembled WGS sequence"/>
</dbReference>
<organism evidence="2 3">
    <name type="scientific">Paenibacillus xylanexedens</name>
    <dbReference type="NCBI Taxonomy" id="528191"/>
    <lineage>
        <taxon>Bacteria</taxon>
        <taxon>Bacillati</taxon>
        <taxon>Bacillota</taxon>
        <taxon>Bacilli</taxon>
        <taxon>Bacillales</taxon>
        <taxon>Paenibacillaceae</taxon>
        <taxon>Paenibacillus</taxon>
    </lineage>
</organism>
<keyword evidence="3" id="KW-1185">Reference proteome</keyword>
<gene>
    <name evidence="2" type="ORF">J2Z28_004595</name>
</gene>
<feature type="transmembrane region" description="Helical" evidence="1">
    <location>
        <begin position="240"/>
        <end position="262"/>
    </location>
</feature>
<name>A0ABS4RYH7_PAEXY</name>
<feature type="transmembrane region" description="Helical" evidence="1">
    <location>
        <begin position="179"/>
        <end position="200"/>
    </location>
</feature>
<proteinExistence type="predicted"/>